<sequence length="55" mass="6202">SDLDVQSIGYAAVFELAKDLHMTDHPYSSAISILYFGQFASEYPFIYVLSRLPIT</sequence>
<name>A0A6A5XV38_9PLEO</name>
<gene>
    <name evidence="1" type="ORF">BU24DRAFT_347176</name>
</gene>
<proteinExistence type="predicted"/>
<protein>
    <submittedName>
        <fullName evidence="1">Uncharacterized protein</fullName>
    </submittedName>
</protein>
<keyword evidence="2" id="KW-1185">Reference proteome</keyword>
<dbReference type="EMBL" id="ML978069">
    <property type="protein sequence ID" value="KAF2016796.1"/>
    <property type="molecule type" value="Genomic_DNA"/>
</dbReference>
<dbReference type="GeneID" id="54280912"/>
<feature type="non-terminal residue" evidence="1">
    <location>
        <position position="1"/>
    </location>
</feature>
<dbReference type="OrthoDB" id="6730379at2759"/>
<organism evidence="1 2">
    <name type="scientific">Aaosphaeria arxii CBS 175.79</name>
    <dbReference type="NCBI Taxonomy" id="1450172"/>
    <lineage>
        <taxon>Eukaryota</taxon>
        <taxon>Fungi</taxon>
        <taxon>Dikarya</taxon>
        <taxon>Ascomycota</taxon>
        <taxon>Pezizomycotina</taxon>
        <taxon>Dothideomycetes</taxon>
        <taxon>Pleosporomycetidae</taxon>
        <taxon>Pleosporales</taxon>
        <taxon>Pleosporales incertae sedis</taxon>
        <taxon>Aaosphaeria</taxon>
    </lineage>
</organism>
<accession>A0A6A5XV38</accession>
<dbReference type="AlphaFoldDB" id="A0A6A5XV38"/>
<evidence type="ECO:0000313" key="1">
    <source>
        <dbReference type="EMBL" id="KAF2016796.1"/>
    </source>
</evidence>
<dbReference type="RefSeq" id="XP_033385135.1">
    <property type="nucleotide sequence ID" value="XM_033523515.1"/>
</dbReference>
<dbReference type="Proteomes" id="UP000799778">
    <property type="component" value="Unassembled WGS sequence"/>
</dbReference>
<evidence type="ECO:0000313" key="2">
    <source>
        <dbReference type="Proteomes" id="UP000799778"/>
    </source>
</evidence>
<reference evidence="1" key="1">
    <citation type="journal article" date="2020" name="Stud. Mycol.">
        <title>101 Dothideomycetes genomes: a test case for predicting lifestyles and emergence of pathogens.</title>
        <authorList>
            <person name="Haridas S."/>
            <person name="Albert R."/>
            <person name="Binder M."/>
            <person name="Bloem J."/>
            <person name="Labutti K."/>
            <person name="Salamov A."/>
            <person name="Andreopoulos B."/>
            <person name="Baker S."/>
            <person name="Barry K."/>
            <person name="Bills G."/>
            <person name="Bluhm B."/>
            <person name="Cannon C."/>
            <person name="Castanera R."/>
            <person name="Culley D."/>
            <person name="Daum C."/>
            <person name="Ezra D."/>
            <person name="Gonzalez J."/>
            <person name="Henrissat B."/>
            <person name="Kuo A."/>
            <person name="Liang C."/>
            <person name="Lipzen A."/>
            <person name="Lutzoni F."/>
            <person name="Magnuson J."/>
            <person name="Mondo S."/>
            <person name="Nolan M."/>
            <person name="Ohm R."/>
            <person name="Pangilinan J."/>
            <person name="Park H.-J."/>
            <person name="Ramirez L."/>
            <person name="Alfaro M."/>
            <person name="Sun H."/>
            <person name="Tritt A."/>
            <person name="Yoshinaga Y."/>
            <person name="Zwiers L.-H."/>
            <person name="Turgeon B."/>
            <person name="Goodwin S."/>
            <person name="Spatafora J."/>
            <person name="Crous P."/>
            <person name="Grigoriev I."/>
        </authorList>
    </citation>
    <scope>NUCLEOTIDE SEQUENCE</scope>
    <source>
        <strain evidence="1">CBS 175.79</strain>
    </source>
</reference>